<reference evidence="5" key="1">
    <citation type="journal article" date="2021" name="PeerJ">
        <title>Extensive microbial diversity within the chicken gut microbiome revealed by metagenomics and culture.</title>
        <authorList>
            <person name="Gilroy R."/>
            <person name="Ravi A."/>
            <person name="Getino M."/>
            <person name="Pursley I."/>
            <person name="Horton D.L."/>
            <person name="Alikhan N.F."/>
            <person name="Baker D."/>
            <person name="Gharbi K."/>
            <person name="Hall N."/>
            <person name="Watson M."/>
            <person name="Adriaenssens E.M."/>
            <person name="Foster-Nyarko E."/>
            <person name="Jarju S."/>
            <person name="Secka A."/>
            <person name="Antonio M."/>
            <person name="Oren A."/>
            <person name="Chaudhuri R.R."/>
            <person name="La Ragione R."/>
            <person name="Hildebrand F."/>
            <person name="Pallen M.J."/>
        </authorList>
    </citation>
    <scope>NUCLEOTIDE SEQUENCE</scope>
    <source>
        <strain evidence="5">CHK192-8294</strain>
    </source>
</reference>
<dbReference type="InterPro" id="IPR022742">
    <property type="entry name" value="Hydrolase_4"/>
</dbReference>
<evidence type="ECO:0000256" key="2">
    <source>
        <dbReference type="SAM" id="Phobius"/>
    </source>
</evidence>
<feature type="transmembrane region" description="Helical" evidence="2">
    <location>
        <begin position="313"/>
        <end position="336"/>
    </location>
</feature>
<feature type="transmembrane region" description="Helical" evidence="2">
    <location>
        <begin position="454"/>
        <end position="474"/>
    </location>
</feature>
<feature type="domain" description="Serine aminopeptidase S33" evidence="4">
    <location>
        <begin position="65"/>
        <end position="171"/>
    </location>
</feature>
<feature type="transmembrane region" description="Helical" evidence="2">
    <location>
        <begin position="534"/>
        <end position="556"/>
    </location>
</feature>
<gene>
    <name evidence="5" type="ORF">H9712_01130</name>
</gene>
<proteinExistence type="predicted"/>
<dbReference type="InterPro" id="IPR029058">
    <property type="entry name" value="AB_hydrolase_fold"/>
</dbReference>
<dbReference type="PANTHER" id="PTHR22946:SF9">
    <property type="entry name" value="POLYKETIDE TRANSFERASE AF380"/>
    <property type="match status" value="1"/>
</dbReference>
<evidence type="ECO:0000313" key="6">
    <source>
        <dbReference type="Proteomes" id="UP000823921"/>
    </source>
</evidence>
<dbReference type="PANTHER" id="PTHR22946">
    <property type="entry name" value="DIENELACTONE HYDROLASE DOMAIN-CONTAINING PROTEIN-RELATED"/>
    <property type="match status" value="1"/>
</dbReference>
<dbReference type="AlphaFoldDB" id="A0A9D2MLZ7"/>
<protein>
    <submittedName>
        <fullName evidence="5">Alpha/beta hydrolase</fullName>
    </submittedName>
</protein>
<feature type="transmembrane region" description="Helical" evidence="2">
    <location>
        <begin position="357"/>
        <end position="385"/>
    </location>
</feature>
<feature type="transmembrane region" description="Helical" evidence="2">
    <location>
        <begin position="494"/>
        <end position="514"/>
    </location>
</feature>
<keyword evidence="3" id="KW-0732">Signal</keyword>
<sequence length="627" mass="68205">MSKVSKRLIALLAVILVALIALAMVIGTDTNWGKTEVTRMTLLSADGDEVSAMLYKPKSATSETPAPCVMYCHGGNDMLEQGGSYALELARRGYVVVTWDYTGCARSDIATGPSETAPDPVSGNATMGAETVWNTIKSFDFVDFSKIVASGHSMGGVYTMGFSIRHQEEVFLQVNLGMNNYGSAENHEHNFNFVNILGVADESLLARTDNNVMSAFDAEQLKRVFYGDYTSDASALPPIEIGKTYTAMGTNGKEYSRTAYMPDSCHAYYLVTNDAVQTMIYAITSQVGVGLDDGVTSYADHGKISTVWQIKDIGFFLIYLCVAAIMFLAASLLLDLPVFQQLKLSPTPAPGFKAKSAPWWVCLVALVLLPVLLFRVGILASTNFLGIDLSGLWLLSGTNNTYISWQWTVSIGFLVLFLLFHFLYGRKNGGGLRSYGFATSDEAGFHPLYIVKSLALGAAIVGIGYGLFAILSAYTQQGIHIATFMLNTIKPNRTLCVVMYFLFQIPYFLTSSLAMKSLSVDRIGEGKKGSTVKAVGVTALISMGGLFLLWLIFILIVTQGHTLTSLSYFMQDRMYIYTIAILPLVLGMAVANALNIYVSKKTNSIWAGFFTALLWGAWIITSCGGMA</sequence>
<feature type="transmembrane region" description="Helical" evidence="2">
    <location>
        <begin position="576"/>
        <end position="598"/>
    </location>
</feature>
<dbReference type="Proteomes" id="UP000823921">
    <property type="component" value="Unassembled WGS sequence"/>
</dbReference>
<evidence type="ECO:0000256" key="1">
    <source>
        <dbReference type="ARBA" id="ARBA00022801"/>
    </source>
</evidence>
<dbReference type="GO" id="GO:0052689">
    <property type="term" value="F:carboxylic ester hydrolase activity"/>
    <property type="evidence" value="ECO:0007669"/>
    <property type="project" value="UniProtKB-ARBA"/>
</dbReference>
<feature type="signal peptide" evidence="3">
    <location>
        <begin position="1"/>
        <end position="23"/>
    </location>
</feature>
<keyword evidence="2" id="KW-1133">Transmembrane helix</keyword>
<dbReference type="SUPFAM" id="SSF53474">
    <property type="entry name" value="alpha/beta-Hydrolases"/>
    <property type="match status" value="1"/>
</dbReference>
<feature type="transmembrane region" description="Helical" evidence="2">
    <location>
        <begin position="405"/>
        <end position="424"/>
    </location>
</feature>
<keyword evidence="2" id="KW-0472">Membrane</keyword>
<feature type="chain" id="PRO_5038994426" evidence="3">
    <location>
        <begin position="24"/>
        <end position="627"/>
    </location>
</feature>
<evidence type="ECO:0000259" key="4">
    <source>
        <dbReference type="Pfam" id="PF12146"/>
    </source>
</evidence>
<name>A0A9D2MLZ7_9FIRM</name>
<organism evidence="5 6">
    <name type="scientific">Candidatus Flavonifractor intestinigallinarum</name>
    <dbReference type="NCBI Taxonomy" id="2838586"/>
    <lineage>
        <taxon>Bacteria</taxon>
        <taxon>Bacillati</taxon>
        <taxon>Bacillota</taxon>
        <taxon>Clostridia</taxon>
        <taxon>Eubacteriales</taxon>
        <taxon>Oscillospiraceae</taxon>
        <taxon>Flavonifractor</taxon>
    </lineage>
</organism>
<feature type="transmembrane region" description="Helical" evidence="2">
    <location>
        <begin position="605"/>
        <end position="621"/>
    </location>
</feature>
<dbReference type="EMBL" id="DWXO01000015">
    <property type="protein sequence ID" value="HJB79568.1"/>
    <property type="molecule type" value="Genomic_DNA"/>
</dbReference>
<comment type="caution">
    <text evidence="5">The sequence shown here is derived from an EMBL/GenBank/DDBJ whole genome shotgun (WGS) entry which is preliminary data.</text>
</comment>
<keyword evidence="1 5" id="KW-0378">Hydrolase</keyword>
<evidence type="ECO:0000313" key="5">
    <source>
        <dbReference type="EMBL" id="HJB79568.1"/>
    </source>
</evidence>
<evidence type="ECO:0000256" key="3">
    <source>
        <dbReference type="SAM" id="SignalP"/>
    </source>
</evidence>
<dbReference type="InterPro" id="IPR050261">
    <property type="entry name" value="FrsA_esterase"/>
</dbReference>
<keyword evidence="2" id="KW-0812">Transmembrane</keyword>
<dbReference type="Gene3D" id="3.40.50.1820">
    <property type="entry name" value="alpha/beta hydrolase"/>
    <property type="match status" value="1"/>
</dbReference>
<feature type="non-terminal residue" evidence="5">
    <location>
        <position position="627"/>
    </location>
</feature>
<accession>A0A9D2MLZ7</accession>
<dbReference type="Pfam" id="PF12146">
    <property type="entry name" value="Hydrolase_4"/>
    <property type="match status" value="1"/>
</dbReference>
<reference evidence="5" key="2">
    <citation type="submission" date="2021-04" db="EMBL/GenBank/DDBJ databases">
        <authorList>
            <person name="Gilroy R."/>
        </authorList>
    </citation>
    <scope>NUCLEOTIDE SEQUENCE</scope>
    <source>
        <strain evidence="5">CHK192-8294</strain>
    </source>
</reference>